<gene>
    <name evidence="2" type="ORF">EST38_g7365</name>
</gene>
<accession>A0A4Q2DFT3</accession>
<evidence type="ECO:0000313" key="2">
    <source>
        <dbReference type="EMBL" id="RXW18489.1"/>
    </source>
</evidence>
<keyword evidence="3" id="KW-1185">Reference proteome</keyword>
<dbReference type="AlphaFoldDB" id="A0A4Q2DFT3"/>
<sequence length="333" mass="36579">MGQYYDHIPGFLIPWINAQRIFWVATAPLSESGHVNVSPKGFERTMNVVLDESEDGQQPEAGPDGDDDRLRKATSSHVWYEDLTGSGVETISHLRENGRITVLFTAFEGPPRIMRLFGTGKVYEFGTPEYDTFLPPEKRQPGSRAVIWVDVHKVGTSCGYSIPFFTYKAPRMRLHTFFINKEQQDFDYSCQQSSSSSSPISVSDSSSSMVVVPKQGSTLSDSTQSSSSPELPPDNQGIKNYWKLKNLKSQDGLPGLLFAYASPKVVGDWRSKGISFKPDDESLNSKTPASANRGRGLVAILASEKVVADVGKVLVGFGAGVLVTSAFARLWPK</sequence>
<dbReference type="PANTHER" id="PTHR39336">
    <property type="entry name" value="PYRIDOXAMINE PHOSPHATE OXIDASE FAMILY PROTEIN (AFU_ORTHOLOGUE AFUA_6G11440)"/>
    <property type="match status" value="1"/>
</dbReference>
<evidence type="ECO:0000313" key="3">
    <source>
        <dbReference type="Proteomes" id="UP000290288"/>
    </source>
</evidence>
<evidence type="ECO:0000256" key="1">
    <source>
        <dbReference type="SAM" id="MobiDB-lite"/>
    </source>
</evidence>
<dbReference type="Gene3D" id="2.30.110.10">
    <property type="entry name" value="Electron Transport, Fmn-binding Protein, Chain A"/>
    <property type="match status" value="1"/>
</dbReference>
<evidence type="ECO:0008006" key="4">
    <source>
        <dbReference type="Google" id="ProtNLM"/>
    </source>
</evidence>
<reference evidence="2 3" key="1">
    <citation type="submission" date="2019-01" db="EMBL/GenBank/DDBJ databases">
        <title>Draft genome sequence of Psathyrella aberdarensis IHI B618.</title>
        <authorList>
            <person name="Buettner E."/>
            <person name="Kellner H."/>
        </authorList>
    </citation>
    <scope>NUCLEOTIDE SEQUENCE [LARGE SCALE GENOMIC DNA]</scope>
    <source>
        <strain evidence="2 3">IHI B618</strain>
    </source>
</reference>
<comment type="caution">
    <text evidence="2">The sequence shown here is derived from an EMBL/GenBank/DDBJ whole genome shotgun (WGS) entry which is preliminary data.</text>
</comment>
<feature type="region of interest" description="Disordered" evidence="1">
    <location>
        <begin position="213"/>
        <end position="235"/>
    </location>
</feature>
<dbReference type="EMBL" id="SDEE01000262">
    <property type="protein sequence ID" value="RXW18489.1"/>
    <property type="molecule type" value="Genomic_DNA"/>
</dbReference>
<dbReference type="InterPro" id="IPR012349">
    <property type="entry name" value="Split_barrel_FMN-bd"/>
</dbReference>
<dbReference type="OrthoDB" id="539398at2759"/>
<dbReference type="PANTHER" id="PTHR39336:SF3">
    <property type="entry name" value="PYRIDOXAMINE PHOSPHATE OXIDASE"/>
    <property type="match status" value="1"/>
</dbReference>
<dbReference type="Proteomes" id="UP000290288">
    <property type="component" value="Unassembled WGS sequence"/>
</dbReference>
<feature type="compositionally biased region" description="Acidic residues" evidence="1">
    <location>
        <begin position="51"/>
        <end position="67"/>
    </location>
</feature>
<proteinExistence type="predicted"/>
<dbReference type="STRING" id="2316362.A0A4Q2DFT3"/>
<organism evidence="2 3">
    <name type="scientific">Candolleomyces aberdarensis</name>
    <dbReference type="NCBI Taxonomy" id="2316362"/>
    <lineage>
        <taxon>Eukaryota</taxon>
        <taxon>Fungi</taxon>
        <taxon>Dikarya</taxon>
        <taxon>Basidiomycota</taxon>
        <taxon>Agaricomycotina</taxon>
        <taxon>Agaricomycetes</taxon>
        <taxon>Agaricomycetidae</taxon>
        <taxon>Agaricales</taxon>
        <taxon>Agaricineae</taxon>
        <taxon>Psathyrellaceae</taxon>
        <taxon>Candolleomyces</taxon>
    </lineage>
</organism>
<name>A0A4Q2DFT3_9AGAR</name>
<feature type="compositionally biased region" description="Low complexity" evidence="1">
    <location>
        <begin position="213"/>
        <end position="228"/>
    </location>
</feature>
<feature type="region of interest" description="Disordered" evidence="1">
    <location>
        <begin position="51"/>
        <end position="71"/>
    </location>
</feature>
<protein>
    <recommendedName>
        <fullName evidence="4">Pyridoxamine 5'-phosphate oxidase putative domain-containing protein</fullName>
    </recommendedName>
</protein>